<dbReference type="InterPro" id="IPR015421">
    <property type="entry name" value="PyrdxlP-dep_Trfase_major"/>
</dbReference>
<dbReference type="GO" id="GO:0000271">
    <property type="term" value="P:polysaccharide biosynthetic process"/>
    <property type="evidence" value="ECO:0007669"/>
    <property type="project" value="TreeGrafter"/>
</dbReference>
<dbReference type="InterPro" id="IPR015422">
    <property type="entry name" value="PyrdxlP-dep_Trfase_small"/>
</dbReference>
<evidence type="ECO:0000313" key="4">
    <source>
        <dbReference type="EMBL" id="MBD1546885.1"/>
    </source>
</evidence>
<dbReference type="Gene3D" id="3.40.640.10">
    <property type="entry name" value="Type I PLP-dependent aspartate aminotransferase-like (Major domain)"/>
    <property type="match status" value="1"/>
</dbReference>
<dbReference type="PANTHER" id="PTHR30244:SF42">
    <property type="entry name" value="UDP-2-ACETAMIDO-2-DEOXY-3-OXO-D-GLUCURONATE AMINOTRANSFERASE"/>
    <property type="match status" value="1"/>
</dbReference>
<dbReference type="InterPro" id="IPR015424">
    <property type="entry name" value="PyrdxlP-dep_Trfase"/>
</dbReference>
<keyword evidence="4" id="KW-0032">Aminotransferase</keyword>
<evidence type="ECO:0000313" key="5">
    <source>
        <dbReference type="Proteomes" id="UP000598467"/>
    </source>
</evidence>
<dbReference type="InterPro" id="IPR000653">
    <property type="entry name" value="DegT/StrS_aminotransferase"/>
</dbReference>
<dbReference type="Pfam" id="PF01041">
    <property type="entry name" value="DegT_DnrJ_EryC1"/>
    <property type="match status" value="1"/>
</dbReference>
<dbReference type="Proteomes" id="UP000598467">
    <property type="component" value="Unassembled WGS sequence"/>
</dbReference>
<organism evidence="4 5">
    <name type="scientific">Roseibium aggregatum</name>
    <dbReference type="NCBI Taxonomy" id="187304"/>
    <lineage>
        <taxon>Bacteria</taxon>
        <taxon>Pseudomonadati</taxon>
        <taxon>Pseudomonadota</taxon>
        <taxon>Alphaproteobacteria</taxon>
        <taxon>Hyphomicrobiales</taxon>
        <taxon>Stappiaceae</taxon>
        <taxon>Roseibium</taxon>
    </lineage>
</organism>
<dbReference type="GO" id="GO:0030170">
    <property type="term" value="F:pyridoxal phosphate binding"/>
    <property type="evidence" value="ECO:0007669"/>
    <property type="project" value="TreeGrafter"/>
</dbReference>
<reference evidence="4" key="1">
    <citation type="submission" date="2020-05" db="EMBL/GenBank/DDBJ databases">
        <title>Identification of trans-AT polyketide cluster in two marine bacteria, producers of a novel glutaramide-containing polyketide sesbanimide D and analogs.</title>
        <authorList>
            <person name="Kacar D."/>
            <person name="Rodriguez P."/>
            <person name="Canedo L."/>
            <person name="Gonzalez E."/>
            <person name="Galan B."/>
            <person name="De La Calle F."/>
            <person name="Garcia J.L."/>
        </authorList>
    </citation>
    <scope>NUCLEOTIDE SEQUENCE</scope>
    <source>
        <strain evidence="4">PHM038</strain>
    </source>
</reference>
<name>A0A926NZC2_9HYPH</name>
<accession>A0A926NZC2</accession>
<comment type="similarity">
    <text evidence="3">Belongs to the DegT/DnrJ/EryC1 family.</text>
</comment>
<protein>
    <submittedName>
        <fullName evidence="4">DegT/DnrJ/EryC1/StrS family aminotransferase</fullName>
    </submittedName>
</protein>
<gene>
    <name evidence="4" type="ORF">HK439_11470</name>
</gene>
<dbReference type="Gene3D" id="3.90.1150.10">
    <property type="entry name" value="Aspartate Aminotransferase, domain 1"/>
    <property type="match status" value="1"/>
</dbReference>
<evidence type="ECO:0000256" key="2">
    <source>
        <dbReference type="PIRSR" id="PIRSR000390-2"/>
    </source>
</evidence>
<keyword evidence="2 3" id="KW-0663">Pyridoxal phosphate</keyword>
<feature type="active site" description="Proton acceptor" evidence="1">
    <location>
        <position position="188"/>
    </location>
</feature>
<dbReference type="CDD" id="cd00616">
    <property type="entry name" value="AHBA_syn"/>
    <property type="match status" value="1"/>
</dbReference>
<dbReference type="SUPFAM" id="SSF53383">
    <property type="entry name" value="PLP-dependent transferases"/>
    <property type="match status" value="1"/>
</dbReference>
<keyword evidence="4" id="KW-0808">Transferase</keyword>
<comment type="caution">
    <text evidence="4">The sequence shown here is derived from an EMBL/GenBank/DDBJ whole genome shotgun (WGS) entry which is preliminary data.</text>
</comment>
<proteinExistence type="inferred from homology"/>
<sequence>MTPKVPFVDLSAEWEPVRAEALRRIADVFDHGRFVAGPEVAELEQRLAATVGSNFAISCASGTTALLMAMMALGIGPGDEVIVPAFTFIAPAECALILGASPVLVDVQVPSGLIDPDALEAAITPRTRAIVAVSLFGLPADFDRINEIAARKGVPVIEDAAQSLGATRNGKSSGTLAGIGCTSFFPTKALGGAGDGGALFTDDADTAKRLAEIRDHGQSGKYHHVRTGLNGRLGSMAAAALLVRLEMFEPLLEKRRHIGRTYDRLLGDARRSGLLDFVTDEGIGHSARSQYAVVVKDRENVAKSLEAAGIQTAVHYPQALHRQPVLQDCRCSGSLENALAMAEKVLCLPIHPALSDDQVDFVAETLCKALTK</sequence>
<dbReference type="AlphaFoldDB" id="A0A926NZC2"/>
<dbReference type="PANTHER" id="PTHR30244">
    <property type="entry name" value="TRANSAMINASE"/>
    <property type="match status" value="1"/>
</dbReference>
<dbReference type="EMBL" id="JABFCZ010000011">
    <property type="protein sequence ID" value="MBD1546885.1"/>
    <property type="molecule type" value="Genomic_DNA"/>
</dbReference>
<evidence type="ECO:0000256" key="3">
    <source>
        <dbReference type="RuleBase" id="RU004508"/>
    </source>
</evidence>
<dbReference type="GO" id="GO:0008483">
    <property type="term" value="F:transaminase activity"/>
    <property type="evidence" value="ECO:0007669"/>
    <property type="project" value="UniProtKB-KW"/>
</dbReference>
<dbReference type="PIRSF" id="PIRSF000390">
    <property type="entry name" value="PLP_StrS"/>
    <property type="match status" value="1"/>
</dbReference>
<feature type="modified residue" description="N6-(pyridoxal phosphate)lysine" evidence="2">
    <location>
        <position position="188"/>
    </location>
</feature>
<dbReference type="RefSeq" id="WP_190291634.1">
    <property type="nucleotide sequence ID" value="NZ_JABFCZ010000011.1"/>
</dbReference>
<evidence type="ECO:0000256" key="1">
    <source>
        <dbReference type="PIRSR" id="PIRSR000390-1"/>
    </source>
</evidence>